<dbReference type="Proteomes" id="UP001580407">
    <property type="component" value="Unassembled WGS sequence"/>
</dbReference>
<dbReference type="PANTHER" id="PTHR33886:SF8">
    <property type="entry name" value="UNSATURATED RHAMNOGALACTURONAN HYDROLASE (EUROFUNG)"/>
    <property type="match status" value="1"/>
</dbReference>
<keyword evidence="3" id="KW-1185">Reference proteome</keyword>
<comment type="caution">
    <text evidence="2">The sequence shown here is derived from an EMBL/GenBank/DDBJ whole genome shotgun (WGS) entry which is preliminary data.</text>
</comment>
<dbReference type="SUPFAM" id="SSF48208">
    <property type="entry name" value="Six-hairpin glycosidases"/>
    <property type="match status" value="1"/>
</dbReference>
<organism evidence="2 3">
    <name type="scientific">Paenibacillus terreus</name>
    <dbReference type="NCBI Taxonomy" id="1387834"/>
    <lineage>
        <taxon>Bacteria</taxon>
        <taxon>Bacillati</taxon>
        <taxon>Bacillota</taxon>
        <taxon>Bacilli</taxon>
        <taxon>Bacillales</taxon>
        <taxon>Paenibacillaceae</taxon>
        <taxon>Paenibacillus</taxon>
    </lineage>
</organism>
<dbReference type="InterPro" id="IPR012341">
    <property type="entry name" value="6hp_glycosidase-like_sf"/>
</dbReference>
<dbReference type="GO" id="GO:0016787">
    <property type="term" value="F:hydrolase activity"/>
    <property type="evidence" value="ECO:0007669"/>
    <property type="project" value="UniProtKB-KW"/>
</dbReference>
<dbReference type="RefSeq" id="WP_375525026.1">
    <property type="nucleotide sequence ID" value="NZ_JBHILM010000009.1"/>
</dbReference>
<dbReference type="Pfam" id="PF07470">
    <property type="entry name" value="Glyco_hydro_88"/>
    <property type="match status" value="1"/>
</dbReference>
<evidence type="ECO:0000256" key="1">
    <source>
        <dbReference type="ARBA" id="ARBA00022801"/>
    </source>
</evidence>
<dbReference type="Gene3D" id="1.50.10.10">
    <property type="match status" value="1"/>
</dbReference>
<proteinExistence type="predicted"/>
<dbReference type="EMBL" id="JBHILM010000009">
    <property type="protein sequence ID" value="MFB5681240.1"/>
    <property type="molecule type" value="Genomic_DNA"/>
</dbReference>
<accession>A0ABV5B6H9</accession>
<name>A0ABV5B6H9_9BACL</name>
<dbReference type="InterPro" id="IPR008928">
    <property type="entry name" value="6-hairpin_glycosidase_sf"/>
</dbReference>
<keyword evidence="1 2" id="KW-0378">Hydrolase</keyword>
<dbReference type="InterPro" id="IPR010905">
    <property type="entry name" value="Glyco_hydro_88"/>
</dbReference>
<gene>
    <name evidence="2" type="ORF">ACE3NQ_09985</name>
</gene>
<dbReference type="InterPro" id="IPR052043">
    <property type="entry name" value="PolySaccharide_Degr_Enz"/>
</dbReference>
<sequence length="373" mass="42804">MEVLVALSYALVDRLKAQYMAEPKWYSLRWHYIEGCILKAYLDSYMLTGDEAEYAFVKGFVDALYDAEGQIPAIDPANYNIDQIRMATVLFALYDKERDPKYKQVLDLLYKQLAVYPRTGAGSFWHKQNYPYQVWLDGLYMGQPFHAQYIKRFVEEKDYSDPLAQFRNARRFLFDEAKQLYRHAYDESRHMFWSDPATGHSPHVWGRGAGWYAMALVDMLEILQGEPADSGFLKQHLQELVDGMLPHQHSEGMWYQVVDQGARAGNYLETSGTLMLAYAILKGARLGYLPQAYAVYGQKAFDGTISRYMREEGGEVLLGGICRSAGLGRKPETGELRDGTYEYYVFGEKIVENNGHGVAPLLMAYNEIKRLKP</sequence>
<evidence type="ECO:0000313" key="2">
    <source>
        <dbReference type="EMBL" id="MFB5681240.1"/>
    </source>
</evidence>
<reference evidence="2 3" key="1">
    <citation type="submission" date="2024-09" db="EMBL/GenBank/DDBJ databases">
        <authorList>
            <person name="Ruan L."/>
        </authorList>
    </citation>
    <scope>NUCLEOTIDE SEQUENCE [LARGE SCALE GENOMIC DNA]</scope>
    <source>
        <strain evidence="2 3">D33</strain>
    </source>
</reference>
<protein>
    <submittedName>
        <fullName evidence="2">Glycoside hydrolase family 105 protein</fullName>
    </submittedName>
</protein>
<evidence type="ECO:0000313" key="3">
    <source>
        <dbReference type="Proteomes" id="UP001580407"/>
    </source>
</evidence>
<dbReference type="PANTHER" id="PTHR33886">
    <property type="entry name" value="UNSATURATED RHAMNOGALACTURONAN HYDROLASE (EUROFUNG)"/>
    <property type="match status" value="1"/>
</dbReference>